<dbReference type="GO" id="GO:0005886">
    <property type="term" value="C:plasma membrane"/>
    <property type="evidence" value="ECO:0007669"/>
    <property type="project" value="TreeGrafter"/>
</dbReference>
<reference evidence="12" key="2">
    <citation type="journal article" date="2021" name="PeerJ">
        <title>Extensive microbial diversity within the chicken gut microbiome revealed by metagenomics and culture.</title>
        <authorList>
            <person name="Gilroy R."/>
            <person name="Ravi A."/>
            <person name="Getino M."/>
            <person name="Pursley I."/>
            <person name="Horton D.L."/>
            <person name="Alikhan N.F."/>
            <person name="Baker D."/>
            <person name="Gharbi K."/>
            <person name="Hall N."/>
            <person name="Watson M."/>
            <person name="Adriaenssens E.M."/>
            <person name="Foster-Nyarko E."/>
            <person name="Jarju S."/>
            <person name="Secka A."/>
            <person name="Antonio M."/>
            <person name="Oren A."/>
            <person name="Chaudhuri R.R."/>
            <person name="La Ragione R."/>
            <person name="Hildebrand F."/>
            <person name="Pallen M.J."/>
        </authorList>
    </citation>
    <scope>NUCLEOTIDE SEQUENCE</scope>
    <source>
        <strain evidence="12">CHK154-7741</strain>
    </source>
</reference>
<dbReference type="InterPro" id="IPR035965">
    <property type="entry name" value="PAS-like_dom_sf"/>
</dbReference>
<protein>
    <recommendedName>
        <fullName evidence="3">histidine kinase</fullName>
        <ecNumber evidence="3">2.7.13.3</ecNumber>
    </recommendedName>
</protein>
<dbReference type="InterPro" id="IPR003594">
    <property type="entry name" value="HATPase_dom"/>
</dbReference>
<evidence type="ECO:0000313" key="13">
    <source>
        <dbReference type="Proteomes" id="UP000886748"/>
    </source>
</evidence>
<dbReference type="SMART" id="SM00387">
    <property type="entry name" value="HATPase_c"/>
    <property type="match status" value="1"/>
</dbReference>
<dbReference type="GO" id="GO:0000155">
    <property type="term" value="F:phosphorelay sensor kinase activity"/>
    <property type="evidence" value="ECO:0007669"/>
    <property type="project" value="InterPro"/>
</dbReference>
<dbReference type="Gene3D" id="1.10.287.130">
    <property type="match status" value="1"/>
</dbReference>
<keyword evidence="8" id="KW-0812">Transmembrane</keyword>
<evidence type="ECO:0000256" key="7">
    <source>
        <dbReference type="ARBA" id="ARBA00023136"/>
    </source>
</evidence>
<evidence type="ECO:0000256" key="5">
    <source>
        <dbReference type="ARBA" id="ARBA00022777"/>
    </source>
</evidence>
<feature type="domain" description="Histidine kinase" evidence="9">
    <location>
        <begin position="205"/>
        <end position="423"/>
    </location>
</feature>
<dbReference type="PROSITE" id="PS50112">
    <property type="entry name" value="PAS"/>
    <property type="match status" value="1"/>
</dbReference>
<dbReference type="Gene3D" id="3.30.565.10">
    <property type="entry name" value="Histidine kinase-like ATPase, C-terminal domain"/>
    <property type="match status" value="1"/>
</dbReference>
<dbReference type="PANTHER" id="PTHR45453">
    <property type="entry name" value="PHOSPHATE REGULON SENSOR PROTEIN PHOR"/>
    <property type="match status" value="1"/>
</dbReference>
<dbReference type="GO" id="GO:0004721">
    <property type="term" value="F:phosphoprotein phosphatase activity"/>
    <property type="evidence" value="ECO:0007669"/>
    <property type="project" value="TreeGrafter"/>
</dbReference>
<evidence type="ECO:0000256" key="1">
    <source>
        <dbReference type="ARBA" id="ARBA00000085"/>
    </source>
</evidence>
<dbReference type="AlphaFoldDB" id="A0A9D1MZW2"/>
<evidence type="ECO:0000256" key="3">
    <source>
        <dbReference type="ARBA" id="ARBA00012438"/>
    </source>
</evidence>
<dbReference type="Gene3D" id="3.30.450.20">
    <property type="entry name" value="PAS domain"/>
    <property type="match status" value="1"/>
</dbReference>
<dbReference type="Pfam" id="PF00989">
    <property type="entry name" value="PAS"/>
    <property type="match status" value="1"/>
</dbReference>
<evidence type="ECO:0000259" key="11">
    <source>
        <dbReference type="PROSITE" id="PS50113"/>
    </source>
</evidence>
<keyword evidence="5" id="KW-0418">Kinase</keyword>
<feature type="transmembrane region" description="Helical" evidence="8">
    <location>
        <begin position="16"/>
        <end position="35"/>
    </location>
</feature>
<keyword evidence="6" id="KW-0902">Two-component regulatory system</keyword>
<dbReference type="InterPro" id="IPR000700">
    <property type="entry name" value="PAS-assoc_C"/>
</dbReference>
<dbReference type="InterPro" id="IPR005467">
    <property type="entry name" value="His_kinase_dom"/>
</dbReference>
<sequence>MVTKFGIEIMLNKKKACILVTSISVLFYALVSPNLLPGVTIDVKDAIFISYYVVSMIFLIGLTCKREKVKLEQKIHLQHSQMETIINNAPFIMYLKDIDGTILLANHKISKLLGIDADEVIGKNINNFYSRHNLCLNEDKEIITTKNTLCIQREIETPKGTFGWCKLIKAPVLDDNGNVVSIVVIFQNIDKEKEIEERKNTFIATLTHDLKTPTIAQIKATELLLDNVLGEINDEQRDILTQIKKSCKYMYDLIFTILETYLYDEGQVKINRTNFCMPELIQEVIGEISNLMREKEQTIHISADFNMHEIYADKIQMKRVIINFIANAITYGQNKTDIDINVEENEDSLTFKVHNKSTYIPEEKLKDLYEKFKTNSNAKFKKAGTGLGLYLSKQIINAHKGEVFASSSKTGNCCFGFCIPKTTKTTQLEASCLQNKS</sequence>
<dbReference type="Pfam" id="PF00512">
    <property type="entry name" value="HisKA"/>
    <property type="match status" value="1"/>
</dbReference>
<reference evidence="12" key="1">
    <citation type="submission" date="2020-10" db="EMBL/GenBank/DDBJ databases">
        <authorList>
            <person name="Gilroy R."/>
        </authorList>
    </citation>
    <scope>NUCLEOTIDE SEQUENCE</scope>
    <source>
        <strain evidence="12">CHK154-7741</strain>
    </source>
</reference>
<keyword evidence="7 8" id="KW-0472">Membrane</keyword>
<evidence type="ECO:0000313" key="12">
    <source>
        <dbReference type="EMBL" id="HIU92227.1"/>
    </source>
</evidence>
<dbReference type="CDD" id="cd00082">
    <property type="entry name" value="HisKA"/>
    <property type="match status" value="1"/>
</dbReference>
<dbReference type="Pfam" id="PF02518">
    <property type="entry name" value="HATPase_c"/>
    <property type="match status" value="1"/>
</dbReference>
<dbReference type="PROSITE" id="PS50113">
    <property type="entry name" value="PAC"/>
    <property type="match status" value="1"/>
</dbReference>
<evidence type="ECO:0000256" key="2">
    <source>
        <dbReference type="ARBA" id="ARBA00004370"/>
    </source>
</evidence>
<dbReference type="InterPro" id="IPR003661">
    <property type="entry name" value="HisK_dim/P_dom"/>
</dbReference>
<feature type="domain" description="PAC" evidence="11">
    <location>
        <begin position="149"/>
        <end position="201"/>
    </location>
</feature>
<dbReference type="EC" id="2.7.13.3" evidence="3"/>
<comment type="subcellular location">
    <subcellularLocation>
        <location evidence="2">Membrane</location>
    </subcellularLocation>
</comment>
<dbReference type="SMART" id="SM00388">
    <property type="entry name" value="HisKA"/>
    <property type="match status" value="1"/>
</dbReference>
<evidence type="ECO:0000256" key="8">
    <source>
        <dbReference type="SAM" id="Phobius"/>
    </source>
</evidence>
<dbReference type="SUPFAM" id="SSF47384">
    <property type="entry name" value="Homodimeric domain of signal transducing histidine kinase"/>
    <property type="match status" value="1"/>
</dbReference>
<keyword evidence="8" id="KW-1133">Transmembrane helix</keyword>
<dbReference type="SUPFAM" id="SSF55874">
    <property type="entry name" value="ATPase domain of HSP90 chaperone/DNA topoisomerase II/histidine kinase"/>
    <property type="match status" value="1"/>
</dbReference>
<dbReference type="NCBIfam" id="TIGR00229">
    <property type="entry name" value="sensory_box"/>
    <property type="match status" value="1"/>
</dbReference>
<comment type="catalytic activity">
    <reaction evidence="1">
        <text>ATP + protein L-histidine = ADP + protein N-phospho-L-histidine.</text>
        <dbReference type="EC" id="2.7.13.3"/>
    </reaction>
</comment>
<dbReference type="PROSITE" id="PS50109">
    <property type="entry name" value="HIS_KIN"/>
    <property type="match status" value="1"/>
</dbReference>
<proteinExistence type="predicted"/>
<dbReference type="InterPro" id="IPR036890">
    <property type="entry name" value="HATPase_C_sf"/>
</dbReference>
<evidence type="ECO:0000259" key="9">
    <source>
        <dbReference type="PROSITE" id="PS50109"/>
    </source>
</evidence>
<gene>
    <name evidence="12" type="ORF">IAD26_03725</name>
</gene>
<dbReference type="InterPro" id="IPR036097">
    <property type="entry name" value="HisK_dim/P_sf"/>
</dbReference>
<dbReference type="GO" id="GO:0006355">
    <property type="term" value="P:regulation of DNA-templated transcription"/>
    <property type="evidence" value="ECO:0007669"/>
    <property type="project" value="InterPro"/>
</dbReference>
<dbReference type="InterPro" id="IPR000014">
    <property type="entry name" value="PAS"/>
</dbReference>
<evidence type="ECO:0000256" key="4">
    <source>
        <dbReference type="ARBA" id="ARBA00022679"/>
    </source>
</evidence>
<accession>A0A9D1MZW2</accession>
<dbReference type="GO" id="GO:0016036">
    <property type="term" value="P:cellular response to phosphate starvation"/>
    <property type="evidence" value="ECO:0007669"/>
    <property type="project" value="TreeGrafter"/>
</dbReference>
<dbReference type="Proteomes" id="UP000886748">
    <property type="component" value="Unassembled WGS sequence"/>
</dbReference>
<dbReference type="SUPFAM" id="SSF55785">
    <property type="entry name" value="PYP-like sensor domain (PAS domain)"/>
    <property type="match status" value="1"/>
</dbReference>
<name>A0A9D1MZW2_9CLOT</name>
<evidence type="ECO:0000259" key="10">
    <source>
        <dbReference type="PROSITE" id="PS50112"/>
    </source>
</evidence>
<dbReference type="InterPro" id="IPR050351">
    <property type="entry name" value="BphY/WalK/GraS-like"/>
</dbReference>
<keyword evidence="4" id="KW-0808">Transferase</keyword>
<organism evidence="12 13">
    <name type="scientific">Candidatus Limenecus avicola</name>
    <dbReference type="NCBI Taxonomy" id="2840847"/>
    <lineage>
        <taxon>Bacteria</taxon>
        <taxon>Bacillati</taxon>
        <taxon>Bacillota</taxon>
        <taxon>Clostridia</taxon>
        <taxon>Eubacteriales</taxon>
        <taxon>Clostridiaceae</taxon>
        <taxon>Clostridiaceae incertae sedis</taxon>
        <taxon>Candidatus Limenecus</taxon>
    </lineage>
</organism>
<comment type="caution">
    <text evidence="12">The sequence shown here is derived from an EMBL/GenBank/DDBJ whole genome shotgun (WGS) entry which is preliminary data.</text>
</comment>
<feature type="transmembrane region" description="Helical" evidence="8">
    <location>
        <begin position="47"/>
        <end position="64"/>
    </location>
</feature>
<evidence type="ECO:0000256" key="6">
    <source>
        <dbReference type="ARBA" id="ARBA00023012"/>
    </source>
</evidence>
<feature type="domain" description="PAS" evidence="10">
    <location>
        <begin position="78"/>
        <end position="158"/>
    </location>
</feature>
<dbReference type="InterPro" id="IPR013767">
    <property type="entry name" value="PAS_fold"/>
</dbReference>
<dbReference type="EMBL" id="DVOD01000027">
    <property type="protein sequence ID" value="HIU92227.1"/>
    <property type="molecule type" value="Genomic_DNA"/>
</dbReference>
<dbReference type="PANTHER" id="PTHR45453:SF3">
    <property type="entry name" value="HISTIDINE KINASE"/>
    <property type="match status" value="1"/>
</dbReference>
<dbReference type="SMART" id="SM00091">
    <property type="entry name" value="PAS"/>
    <property type="match status" value="1"/>
</dbReference>
<dbReference type="CDD" id="cd00130">
    <property type="entry name" value="PAS"/>
    <property type="match status" value="1"/>
</dbReference>